<feature type="chain" id="PRO_5031504142" evidence="4">
    <location>
        <begin position="21"/>
        <end position="347"/>
    </location>
</feature>
<proteinExistence type="predicted"/>
<sequence length="347" mass="38968">MREQMIRILIFQLFIRCTLSFISSPISSSNHLSLRQLHHAVFIENDDLYKRLEQRLGDRDDAEEERRLNLQAVEEEEEIKPGSNALVIGIISSVFLGVIAGAGVGRKLLIDRRAREELELASVAQAAQTEARRLLLEAQDATRILKEAQQSDAPTLTQPTAFAILSWFKQRREKNKREELMSIAQSKQALAEEALIVAEKTLQLTALDLQVVDRLETAEAAYQYELDLMQQISQMTSEPVLIQEAQERVDVAKAEFDAAQEQALQLARSIVESKDSILAQLNTDSAFATLLTGLFDQPLTLPEDENKDSKSSSLLDDEAANLLESSSQSQQEESSPEQQPQLHQDEK</sequence>
<evidence type="ECO:0000256" key="1">
    <source>
        <dbReference type="SAM" id="Coils"/>
    </source>
</evidence>
<keyword evidence="4" id="KW-0732">Signal</keyword>
<keyword evidence="1" id="KW-0175">Coiled coil</keyword>
<organism evidence="5">
    <name type="scientific">Aureoumbra lagunensis</name>
    <dbReference type="NCBI Taxonomy" id="44058"/>
    <lineage>
        <taxon>Eukaryota</taxon>
        <taxon>Sar</taxon>
        <taxon>Stramenopiles</taxon>
        <taxon>Ochrophyta</taxon>
        <taxon>Pelagophyceae</taxon>
        <taxon>Pelagomonadales</taxon>
        <taxon>Aureoumbra</taxon>
    </lineage>
</organism>
<evidence type="ECO:0000256" key="3">
    <source>
        <dbReference type="SAM" id="Phobius"/>
    </source>
</evidence>
<accession>A0A7S3K6M6</accession>
<reference evidence="5" key="1">
    <citation type="submission" date="2021-01" db="EMBL/GenBank/DDBJ databases">
        <authorList>
            <person name="Corre E."/>
            <person name="Pelletier E."/>
            <person name="Niang G."/>
            <person name="Scheremetjew M."/>
            <person name="Finn R."/>
            <person name="Kale V."/>
            <person name="Holt S."/>
            <person name="Cochrane G."/>
            <person name="Meng A."/>
            <person name="Brown T."/>
            <person name="Cohen L."/>
        </authorList>
    </citation>
    <scope>NUCLEOTIDE SEQUENCE</scope>
    <source>
        <strain evidence="5">CCMP1510</strain>
    </source>
</reference>
<feature type="coiled-coil region" evidence="1">
    <location>
        <begin position="124"/>
        <end position="151"/>
    </location>
</feature>
<evidence type="ECO:0000256" key="2">
    <source>
        <dbReference type="SAM" id="MobiDB-lite"/>
    </source>
</evidence>
<evidence type="ECO:0000256" key="4">
    <source>
        <dbReference type="SAM" id="SignalP"/>
    </source>
</evidence>
<feature type="compositionally biased region" description="Low complexity" evidence="2">
    <location>
        <begin position="324"/>
        <end position="341"/>
    </location>
</feature>
<feature type="transmembrane region" description="Helical" evidence="3">
    <location>
        <begin position="85"/>
        <end position="105"/>
    </location>
</feature>
<feature type="region of interest" description="Disordered" evidence="2">
    <location>
        <begin position="299"/>
        <end position="347"/>
    </location>
</feature>
<dbReference type="EMBL" id="HBIJ01022999">
    <property type="protein sequence ID" value="CAE0374291.1"/>
    <property type="molecule type" value="Transcribed_RNA"/>
</dbReference>
<evidence type="ECO:0000313" key="5">
    <source>
        <dbReference type="EMBL" id="CAE0374291.1"/>
    </source>
</evidence>
<keyword evidence="3" id="KW-0472">Membrane</keyword>
<feature type="signal peptide" evidence="4">
    <location>
        <begin position="1"/>
        <end position="20"/>
    </location>
</feature>
<name>A0A7S3K6M6_9STRA</name>
<dbReference type="AlphaFoldDB" id="A0A7S3K6M6"/>
<keyword evidence="3" id="KW-0812">Transmembrane</keyword>
<keyword evidence="3" id="KW-1133">Transmembrane helix</keyword>
<protein>
    <submittedName>
        <fullName evidence="5">Uncharacterized protein</fullName>
    </submittedName>
</protein>
<gene>
    <name evidence="5" type="ORF">ALAG00032_LOCUS15094</name>
</gene>